<dbReference type="AlphaFoldDB" id="A0A9Q4EX16"/>
<sequence>MQHRCIRIESTCNYTGAFYYRKLYILKEIRKMSRNGKLEPMEVETMMNEARMLNNIIEVGERMIVSDKMEEARSKHDGREKAIISINPLLIHVPNWQRELRVSIAKKIGSEFSSYKWDLPKIMCKNDKFYVVDGMHRIIGAYFGNMKLIQVEVLIGITEAEAVDLFLSQQDDRKTMTPVDIYSAALVAKKEEYVTLKSICDRNHIAVKGDRNPVKNPIGILTSVSDGAKMSRVCPDLLDRILQLIVKLQWNGGKSYREGKAFSAKVLRVFRKLYSYYAGRETDMERVLLNNCKGSKYFNDNLSEKWQDSLFDFLSGVIERNIDIPGIESKTTRKRTSRKAVAKTA</sequence>
<dbReference type="EMBL" id="JAPRAY010000003">
    <property type="protein sequence ID" value="MCZ0666548.1"/>
    <property type="molecule type" value="Genomic_DNA"/>
</dbReference>
<dbReference type="Proteomes" id="UP001079535">
    <property type="component" value="Unassembled WGS sequence"/>
</dbReference>
<proteinExistence type="predicted"/>
<dbReference type="InterPro" id="IPR046681">
    <property type="entry name" value="DUF6551"/>
</dbReference>
<comment type="caution">
    <text evidence="1">The sequence shown here is derived from an EMBL/GenBank/DDBJ whole genome shotgun (WGS) entry which is preliminary data.</text>
</comment>
<evidence type="ECO:0008006" key="3">
    <source>
        <dbReference type="Google" id="ProtNLM"/>
    </source>
</evidence>
<gene>
    <name evidence="1" type="ORF">OZZ17_03230</name>
</gene>
<name>A0A9Q4EX16_MEDGN</name>
<dbReference type="Pfam" id="PF20188">
    <property type="entry name" value="DUF6551"/>
    <property type="match status" value="1"/>
</dbReference>
<accession>A0A9Q4EX16</accession>
<evidence type="ECO:0000313" key="2">
    <source>
        <dbReference type="Proteomes" id="UP001079535"/>
    </source>
</evidence>
<protein>
    <recommendedName>
        <fullName evidence="3">ParB/Sulfiredoxin domain-containing protein</fullName>
    </recommendedName>
</protein>
<organism evidence="1 2">
    <name type="scientific">Mediterraneibacter gnavus</name>
    <name type="common">Ruminococcus gnavus</name>
    <dbReference type="NCBI Taxonomy" id="33038"/>
    <lineage>
        <taxon>Bacteria</taxon>
        <taxon>Bacillati</taxon>
        <taxon>Bacillota</taxon>
        <taxon>Clostridia</taxon>
        <taxon>Lachnospirales</taxon>
        <taxon>Lachnospiraceae</taxon>
        <taxon>Mediterraneibacter</taxon>
    </lineage>
</organism>
<evidence type="ECO:0000313" key="1">
    <source>
        <dbReference type="EMBL" id="MCZ0666548.1"/>
    </source>
</evidence>
<reference evidence="1" key="1">
    <citation type="submission" date="2022-11" db="EMBL/GenBank/DDBJ databases">
        <title>Temperate bacteriophages infecting mucin-degrading bacterium Ruminococcus gnavus from the human gut.</title>
        <authorList>
            <person name="Buttimer C."/>
        </authorList>
    </citation>
    <scope>NUCLEOTIDE SEQUENCE</scope>
    <source>
        <strain evidence="1">CCUG 49994</strain>
    </source>
</reference>